<name>A0A088RM32_LEIPA</name>
<dbReference type="SUPFAM" id="SSF46785">
    <property type="entry name" value="Winged helix' DNA-binding domain"/>
    <property type="match status" value="1"/>
</dbReference>
<organism evidence="7 8">
    <name type="scientific">Leishmania panamensis</name>
    <dbReference type="NCBI Taxonomy" id="5679"/>
    <lineage>
        <taxon>Eukaryota</taxon>
        <taxon>Discoba</taxon>
        <taxon>Euglenozoa</taxon>
        <taxon>Kinetoplastea</taxon>
        <taxon>Metakinetoplastina</taxon>
        <taxon>Trypanosomatida</taxon>
        <taxon>Trypanosomatidae</taxon>
        <taxon>Leishmaniinae</taxon>
        <taxon>Leishmania</taxon>
        <taxon>Leishmania guyanensis species complex</taxon>
    </lineage>
</organism>
<dbReference type="Pfam" id="PF10557">
    <property type="entry name" value="Cullin_Nedd8"/>
    <property type="match status" value="1"/>
</dbReference>
<feature type="compositionally biased region" description="Polar residues" evidence="5">
    <location>
        <begin position="921"/>
        <end position="930"/>
    </location>
</feature>
<feature type="region of interest" description="Disordered" evidence="5">
    <location>
        <begin position="1269"/>
        <end position="1355"/>
    </location>
</feature>
<feature type="compositionally biased region" description="Pro residues" evidence="5">
    <location>
        <begin position="387"/>
        <end position="396"/>
    </location>
</feature>
<sequence length="2007" mass="215718">MHNSTARRRTSAEPQRQTQEGHHQKHEDAAHNQRQGSYMISSSGAALEGAQSLQAAHWARYSSRAPQQQPEITQNVGGTPASLLLSRSIRDQTHPRTTGSPSSVISARRAHSADDKNNTSVRGNESLTIGMPRSLSRHTTAFPSHYLSTSSPSTSSSSPTTASTAELEMPMQLESLWSNIDRYLFAVYTTLQTGDESSLRSLRCPKHRMSWYTVIYNACSGDPTKSRELYARLALLLLHLLESHVLFPILQNVDHSRVQFLTGTEDYRGTHGSGSAQQDQSSRSAPTESGATGGSSSSGWSRFKNIAAAAATSEPVHRAPSKETNRSSSYRRSSSGHGNTNGSFAFVRRLLYPSSYPTETTTAARTTPVGGEGSKISKEKVGARWPPQSPRAPATPAPVDGGAITSSSVVGRGTSWFGQQGSSARWGAAPTSGPHGTFSHHHARVASKTGRVLVDAEEEVLSEVNTISPASRHSPRRLQLRESSSDSSSAAALASFNDTEEGSPGLRTGADDDEDESLHTMNSYLSSEHIGPLGRIRTSTHSGEDTSAAAVREGGMAELPTNAISSLMSTLTPGDHTLSPSLSPDPSVMTPIIASNTTSSPVRDTAVTLAPSAASVTTNEAAASPTVLVFSATATTATPAAHAADPAHPNERRFSLCYTFLQEWRTFLVFRSVVLSCFRYLDQYYTRRFGMDTITLMCFKVFYVVVYEPLRPLLRMELRYLMQYVREVFETTDQVAWEQLGLIQETYRVITELLLLVQSTSSSMVAQQQQQQQTGPSVSGGGGGTAAAVGAATASAARSPNIMNTPPSLVAPFAEGVSSVVDPLTIATSAVAETSERSHSGSRARSAVSGHNFSTPSSAASTPNVGLLDTRNSASTAATPSPVVAGGERSGAHSHVSRRRRLLSLFTSGRLGDGAKGGSNSGRAQRATSTPADLRPSLASAASSAAGQPAPFESNRGVGADNKDMLRSKGGRDGDSGGLSARDEADGRSDQQQEGAVKSYYIAAPAVVVDLRGTVELRDRLEGHTAAHHLTTQALKQWEGMPADRRPRLGTIIKEIAKPLTTIVMEDVANEYVAGIYAFYRYRRDAHRRSEQGRRGYVAWAVSVKELERHVWRRVQLPFLHASLRSALNEVLVVEPHRSILLDTRFGLRALLDAWSANVEAAGLCLAPQMSATTAWSSGAAAQVGGSEYLESLISTGLRGSHQSRSSPFPHQRTTRSPFFEADEMHEETSPISFSFLSGEEEKKDDGRHSGSGGGDWCRVQWTTAASGDSHSTVVSAINRGSGNRLTEDRGAWAGRGRGERHPSTVAVGSTPRGMSSMDNSIWAPPKEAATSAASAPYQGLAEQPSPSSGTTASVETSWTISGEAEGDLASALVALESLYRLFTDVTKDECFVLMAAILITKLIRDAADIIERYLCAVSRPASAAPSQPHPQTPGIEFMAGLVGLMARYTDLVESVFHNHATVLGALFNAIEELMCPFRWTRKGALQASQQRAHEALMAAAATATPRALGRSLSQFASSAGADLPNVLLSRDARQASMPLIALAANYPQAVQQLKLSVLVARYVDFLLQQECRGSRVLSGNLHKRLRLVAQLVALLEDKDTFLEHYRLCLARRLLSYSSGPVPPQSGAPPGTVSAAVGGKAKQALAVGRAVQRSSASFSPNLEVERLLVSFLQSHLGVTATHAFEAMLRDYEGAERTRNLFEQKLAYLELPAKIRVQLIASAQWPAYPMPPLQAHTSLQRGMEAFRDHYARQHPSRALLWVFSLGSATLTAEFVSGTKQVVASTLSATLLLVVSDAYNAEAPDAAQAGVLTGVQLARILGLPFHALRAHLHLLTQHRAFNLLRWIPANSGAGAAAAFIMENDSFSLNPSYAHTLRAIRLPLPKAHPTDVPSGGPRAFDGSTELATRSEPSTTSSRAAAPVTAFADEDAVVARHVQATRRVLLDAALVHILKSHRVVLFEDLFQTVAKHLSRQFVPSRRDIKAQLEGLIDRDYVKRSPNDPKMFIYLS</sequence>
<feature type="region of interest" description="Disordered" evidence="5">
    <location>
        <begin position="465"/>
        <end position="548"/>
    </location>
</feature>
<feature type="domain" description="Cullin family profile" evidence="6">
    <location>
        <begin position="1555"/>
        <end position="1834"/>
    </location>
</feature>
<feature type="compositionally biased region" description="Polar residues" evidence="5">
    <location>
        <begin position="849"/>
        <end position="879"/>
    </location>
</feature>
<dbReference type="InterPro" id="IPR045093">
    <property type="entry name" value="Cullin"/>
</dbReference>
<reference evidence="7 8" key="1">
    <citation type="journal article" date="2015" name="Sci. Rep.">
        <title>The genome of Leishmania panamensis: insights into genomics of the L. (Viannia) subgenus.</title>
        <authorList>
            <person name="Llanes A."/>
            <person name="Restrepo C.M."/>
            <person name="Vecchio G.D."/>
            <person name="Anguizola F.J."/>
            <person name="Lleonart R."/>
        </authorList>
    </citation>
    <scope>NUCLEOTIDE SEQUENCE [LARGE SCALE GENOMIC DNA]</scope>
    <source>
        <strain evidence="7 8">MHOM/PA/94/PSC-1</strain>
    </source>
</reference>
<feature type="compositionally biased region" description="Polar residues" evidence="5">
    <location>
        <begin position="118"/>
        <end position="127"/>
    </location>
</feature>
<dbReference type="RefSeq" id="XP_010697646.1">
    <property type="nucleotide sequence ID" value="XM_010699344.1"/>
</dbReference>
<feature type="compositionally biased region" description="Low complexity" evidence="5">
    <location>
        <begin position="358"/>
        <end position="367"/>
    </location>
</feature>
<feature type="compositionally biased region" description="Low complexity" evidence="5">
    <location>
        <begin position="148"/>
        <end position="164"/>
    </location>
</feature>
<dbReference type="VEuPathDB" id="TriTrypDB:LPMP_161180"/>
<evidence type="ECO:0000256" key="4">
    <source>
        <dbReference type="RuleBase" id="RU003829"/>
    </source>
</evidence>
<dbReference type="OrthoDB" id="27073at2759"/>
<evidence type="ECO:0000259" key="6">
    <source>
        <dbReference type="PROSITE" id="PS50069"/>
    </source>
</evidence>
<feature type="region of interest" description="Disordered" evidence="5">
    <location>
        <begin position="269"/>
        <end position="342"/>
    </location>
</feature>
<evidence type="ECO:0000256" key="3">
    <source>
        <dbReference type="PROSITE-ProRule" id="PRU00330"/>
    </source>
</evidence>
<dbReference type="Gene3D" id="1.20.1310.10">
    <property type="entry name" value="Cullin Repeats"/>
    <property type="match status" value="1"/>
</dbReference>
<feature type="compositionally biased region" description="Low complexity" evidence="5">
    <location>
        <begin position="931"/>
        <end position="951"/>
    </location>
</feature>
<gene>
    <name evidence="7" type="ORF">LPMP_161180</name>
</gene>
<dbReference type="VEuPathDB" id="TriTrypDB:LPAL13_160017100"/>
<dbReference type="PANTHER" id="PTHR11932">
    <property type="entry name" value="CULLIN"/>
    <property type="match status" value="1"/>
</dbReference>
<dbReference type="SMART" id="SM00182">
    <property type="entry name" value="CULLIN"/>
    <property type="match status" value="1"/>
</dbReference>
<dbReference type="KEGG" id="lpan:LPMP_161180"/>
<dbReference type="Gene3D" id="3.30.230.130">
    <property type="entry name" value="Cullin, Chain C, Domain 2"/>
    <property type="match status" value="1"/>
</dbReference>
<dbReference type="InterPro" id="IPR016159">
    <property type="entry name" value="Cullin_repeat-like_dom_sf"/>
</dbReference>
<proteinExistence type="inferred from homology"/>
<keyword evidence="2" id="KW-0832">Ubl conjugation</keyword>
<feature type="compositionally biased region" description="Basic and acidic residues" evidence="5">
    <location>
        <begin position="961"/>
        <end position="991"/>
    </location>
</feature>
<feature type="region of interest" description="Disordered" evidence="5">
    <location>
        <begin position="567"/>
        <end position="586"/>
    </location>
</feature>
<dbReference type="GO" id="GO:0031461">
    <property type="term" value="C:cullin-RING ubiquitin ligase complex"/>
    <property type="evidence" value="ECO:0007669"/>
    <property type="project" value="InterPro"/>
</dbReference>
<dbReference type="PROSITE" id="PS01256">
    <property type="entry name" value="CULLIN_1"/>
    <property type="match status" value="1"/>
</dbReference>
<dbReference type="SUPFAM" id="SSF74788">
    <property type="entry name" value="Cullin repeat-like"/>
    <property type="match status" value="1"/>
</dbReference>
<feature type="compositionally biased region" description="Low complexity" evidence="5">
    <location>
        <begin position="485"/>
        <end position="495"/>
    </location>
</feature>
<dbReference type="InterPro" id="IPR019559">
    <property type="entry name" value="Cullin_neddylation_domain"/>
</dbReference>
<dbReference type="InterPro" id="IPR001373">
    <property type="entry name" value="Cullin_N"/>
</dbReference>
<dbReference type="InterPro" id="IPR016158">
    <property type="entry name" value="Cullin_homology"/>
</dbReference>
<feature type="compositionally biased region" description="Polar residues" evidence="5">
    <location>
        <begin position="1269"/>
        <end position="1285"/>
    </location>
</feature>
<dbReference type="Pfam" id="PF26557">
    <property type="entry name" value="Cullin_AB"/>
    <property type="match status" value="1"/>
</dbReference>
<feature type="compositionally biased region" description="Polar residues" evidence="5">
    <location>
        <begin position="95"/>
        <end position="105"/>
    </location>
</feature>
<feature type="compositionally biased region" description="Basic and acidic residues" evidence="5">
    <location>
        <begin position="1286"/>
        <end position="1303"/>
    </location>
</feature>
<evidence type="ECO:0000313" key="7">
    <source>
        <dbReference type="EMBL" id="AIN96993.1"/>
    </source>
</evidence>
<feature type="compositionally biased region" description="Polar residues" evidence="5">
    <location>
        <begin position="1345"/>
        <end position="1355"/>
    </location>
</feature>
<dbReference type="InterPro" id="IPR059120">
    <property type="entry name" value="Cullin-like_AB"/>
</dbReference>
<feature type="compositionally biased region" description="Low complexity" evidence="5">
    <location>
        <begin position="326"/>
        <end position="335"/>
    </location>
</feature>
<feature type="compositionally biased region" description="Basic and acidic residues" evidence="5">
    <location>
        <begin position="19"/>
        <end position="31"/>
    </location>
</feature>
<dbReference type="SUPFAM" id="SSF75632">
    <property type="entry name" value="Cullin homology domain"/>
    <property type="match status" value="1"/>
</dbReference>
<feature type="compositionally biased region" description="Polar residues" evidence="5">
    <location>
        <begin position="1902"/>
        <end position="1915"/>
    </location>
</feature>
<dbReference type="InterPro" id="IPR036388">
    <property type="entry name" value="WH-like_DNA-bd_sf"/>
</dbReference>
<comment type="similarity">
    <text evidence="1 3 4">Belongs to the cullin family.</text>
</comment>
<feature type="region of interest" description="Disordered" evidence="5">
    <location>
        <begin position="831"/>
        <end position="993"/>
    </location>
</feature>
<feature type="region of interest" description="Disordered" evidence="5">
    <location>
        <begin position="1"/>
        <end position="40"/>
    </location>
</feature>
<feature type="region of interest" description="Disordered" evidence="5">
    <location>
        <begin position="1885"/>
        <end position="1917"/>
    </location>
</feature>
<dbReference type="Gene3D" id="1.10.10.10">
    <property type="entry name" value="Winged helix-like DNA-binding domain superfamily/Winged helix DNA-binding domain"/>
    <property type="match status" value="1"/>
</dbReference>
<feature type="region of interest" description="Disordered" evidence="5">
    <location>
        <begin position="1221"/>
        <end position="1255"/>
    </location>
</feature>
<dbReference type="Pfam" id="PF00888">
    <property type="entry name" value="Cullin"/>
    <property type="match status" value="1"/>
</dbReference>
<dbReference type="Proteomes" id="UP000063063">
    <property type="component" value="Chromosome 16"/>
</dbReference>
<dbReference type="eggNOG" id="KOG2166">
    <property type="taxonomic scope" value="Eukaryota"/>
</dbReference>
<evidence type="ECO:0000256" key="2">
    <source>
        <dbReference type="ARBA" id="ARBA00022843"/>
    </source>
</evidence>
<dbReference type="InterPro" id="IPR016157">
    <property type="entry name" value="Cullin_CS"/>
</dbReference>
<evidence type="ECO:0000256" key="1">
    <source>
        <dbReference type="ARBA" id="ARBA00006019"/>
    </source>
</evidence>
<protein>
    <submittedName>
        <fullName evidence="7">Cullin-like protein</fullName>
    </submittedName>
</protein>
<feature type="region of interest" description="Disordered" evidence="5">
    <location>
        <begin position="357"/>
        <end position="440"/>
    </location>
</feature>
<accession>A0A088RM32</accession>
<dbReference type="SMART" id="SM00884">
    <property type="entry name" value="Cullin_Nedd8"/>
    <property type="match status" value="1"/>
</dbReference>
<feature type="compositionally biased region" description="Basic and acidic residues" evidence="5">
    <location>
        <begin position="315"/>
        <end position="325"/>
    </location>
</feature>
<feature type="compositionally biased region" description="Polar residues" evidence="5">
    <location>
        <begin position="567"/>
        <end position="584"/>
    </location>
</feature>
<dbReference type="EMBL" id="CP009385">
    <property type="protein sequence ID" value="AIN96993.1"/>
    <property type="molecule type" value="Genomic_DNA"/>
</dbReference>
<keyword evidence="8" id="KW-1185">Reference proteome</keyword>
<dbReference type="PROSITE" id="PS50069">
    <property type="entry name" value="CULLIN_2"/>
    <property type="match status" value="1"/>
</dbReference>
<feature type="compositionally biased region" description="Basic and acidic residues" evidence="5">
    <location>
        <begin position="1240"/>
        <end position="1249"/>
    </location>
</feature>
<dbReference type="GeneID" id="22573697"/>
<evidence type="ECO:0000256" key="5">
    <source>
        <dbReference type="SAM" id="MobiDB-lite"/>
    </source>
</evidence>
<dbReference type="InterPro" id="IPR036390">
    <property type="entry name" value="WH_DNA-bd_sf"/>
</dbReference>
<dbReference type="GO" id="GO:0031625">
    <property type="term" value="F:ubiquitin protein ligase binding"/>
    <property type="evidence" value="ECO:0007669"/>
    <property type="project" value="InterPro"/>
</dbReference>
<dbReference type="InterPro" id="IPR036317">
    <property type="entry name" value="Cullin_homology_sf"/>
</dbReference>
<evidence type="ECO:0000313" key="8">
    <source>
        <dbReference type="Proteomes" id="UP000063063"/>
    </source>
</evidence>
<feature type="region of interest" description="Disordered" evidence="5">
    <location>
        <begin position="87"/>
        <end position="164"/>
    </location>
</feature>
<feature type="compositionally biased region" description="Polar residues" evidence="5">
    <location>
        <begin position="273"/>
        <end position="287"/>
    </location>
</feature>
<dbReference type="GO" id="GO:0006511">
    <property type="term" value="P:ubiquitin-dependent protein catabolic process"/>
    <property type="evidence" value="ECO:0007669"/>
    <property type="project" value="InterPro"/>
</dbReference>
<feature type="compositionally biased region" description="Gly residues" evidence="5">
    <location>
        <begin position="911"/>
        <end position="920"/>
    </location>
</feature>